<organism evidence="3 4">
    <name type="scientific">Alkalibacterium thalassium</name>
    <dbReference type="NCBI Taxonomy" id="426701"/>
    <lineage>
        <taxon>Bacteria</taxon>
        <taxon>Bacillati</taxon>
        <taxon>Bacillota</taxon>
        <taxon>Bacilli</taxon>
        <taxon>Lactobacillales</taxon>
        <taxon>Carnobacteriaceae</taxon>
        <taxon>Alkalibacterium</taxon>
    </lineage>
</organism>
<keyword evidence="4" id="KW-1185">Reference proteome</keyword>
<feature type="compositionally biased region" description="Acidic residues" evidence="1">
    <location>
        <begin position="25"/>
        <end position="40"/>
    </location>
</feature>
<proteinExistence type="predicted"/>
<sequence>MSKKWLKGLGITLASVMLLAACGNDEEGAEETAEETDGADENGAAGEDMIEIDEISVGFVPSRDPDEIYVATEPLEDLLIAELAEHGYDVGEVEITVGTNYEAVGEAMSAGTLDVGFLPGGTYVLYDDSAEVILTATRAGLNNDSENPADWNENEPTEGTDEQVTYYRSILIAGPSEKGRELADKINSGEELTWEDLDSASWSVMSSSSSAGYIYPTIWLQENFGQSLTDLSQIVQADSYANSFARLAAEQVDLIVAYADARRDYVDIWEEDFGAENDIWEDTDVVGVTPRIYNDTISVSKFSEIMDDDLIEALQQSFINIAQTDEGREVIAIYSHEGYKPATSEDYDVEREAQQILRDMSE</sequence>
<dbReference type="PANTHER" id="PTHR35841">
    <property type="entry name" value="PHOSPHONATES-BINDING PERIPLASMIC PROTEIN"/>
    <property type="match status" value="1"/>
</dbReference>
<accession>A0A1G9EQ53</accession>
<dbReference type="EMBL" id="FNFK01000065">
    <property type="protein sequence ID" value="SDK78208.1"/>
    <property type="molecule type" value="Genomic_DNA"/>
</dbReference>
<dbReference type="SUPFAM" id="SSF53850">
    <property type="entry name" value="Periplasmic binding protein-like II"/>
    <property type="match status" value="1"/>
</dbReference>
<dbReference type="Gene3D" id="3.40.190.10">
    <property type="entry name" value="Periplasmic binding protein-like II"/>
    <property type="match status" value="2"/>
</dbReference>
<protein>
    <submittedName>
        <fullName evidence="3">Phosphonate transport system substrate-binding protein</fullName>
    </submittedName>
</protein>
<evidence type="ECO:0000313" key="3">
    <source>
        <dbReference type="EMBL" id="SDK78208.1"/>
    </source>
</evidence>
<evidence type="ECO:0000256" key="1">
    <source>
        <dbReference type="SAM" id="MobiDB-lite"/>
    </source>
</evidence>
<evidence type="ECO:0000256" key="2">
    <source>
        <dbReference type="SAM" id="SignalP"/>
    </source>
</evidence>
<reference evidence="4" key="1">
    <citation type="submission" date="2016-10" db="EMBL/GenBank/DDBJ databases">
        <authorList>
            <person name="Varghese N."/>
            <person name="Submissions S."/>
        </authorList>
    </citation>
    <scope>NUCLEOTIDE SEQUENCE [LARGE SCALE GENOMIC DNA]</scope>
    <source>
        <strain evidence="4">DSM 19181</strain>
    </source>
</reference>
<feature type="chain" id="PRO_5039111370" evidence="2">
    <location>
        <begin position="21"/>
        <end position="362"/>
    </location>
</feature>
<dbReference type="OrthoDB" id="9776786at2"/>
<dbReference type="AlphaFoldDB" id="A0A1G9EQ53"/>
<evidence type="ECO:0000313" key="4">
    <source>
        <dbReference type="Proteomes" id="UP000199433"/>
    </source>
</evidence>
<dbReference type="RefSeq" id="WP_091268614.1">
    <property type="nucleotide sequence ID" value="NZ_FNFK01000065.1"/>
</dbReference>
<dbReference type="STRING" id="426701.SAMN04488098_10651"/>
<dbReference type="PROSITE" id="PS51257">
    <property type="entry name" value="PROKAR_LIPOPROTEIN"/>
    <property type="match status" value="1"/>
</dbReference>
<dbReference type="Pfam" id="PF12974">
    <property type="entry name" value="Phosphonate-bd"/>
    <property type="match status" value="1"/>
</dbReference>
<gene>
    <name evidence="3" type="ORF">SAMN04488098_10651</name>
</gene>
<name>A0A1G9EQ53_9LACT</name>
<keyword evidence="2" id="KW-0732">Signal</keyword>
<dbReference type="PANTHER" id="PTHR35841:SF1">
    <property type="entry name" value="PHOSPHONATES-BINDING PERIPLASMIC PROTEIN"/>
    <property type="match status" value="1"/>
</dbReference>
<feature type="region of interest" description="Disordered" evidence="1">
    <location>
        <begin position="25"/>
        <end position="47"/>
    </location>
</feature>
<dbReference type="Proteomes" id="UP000199433">
    <property type="component" value="Unassembled WGS sequence"/>
</dbReference>
<feature type="signal peptide" evidence="2">
    <location>
        <begin position="1"/>
        <end position="20"/>
    </location>
</feature>